<dbReference type="InterPro" id="IPR010982">
    <property type="entry name" value="Lambda_DNA-bd_dom_sf"/>
</dbReference>
<dbReference type="Gene3D" id="1.10.260.40">
    <property type="entry name" value="lambda repressor-like DNA-binding domains"/>
    <property type="match status" value="1"/>
</dbReference>
<dbReference type="Pfam" id="PF13377">
    <property type="entry name" value="Peripla_BP_3"/>
    <property type="match status" value="1"/>
</dbReference>
<proteinExistence type="predicted"/>
<dbReference type="CDD" id="cd01392">
    <property type="entry name" value="HTH_LacI"/>
    <property type="match status" value="1"/>
</dbReference>
<keyword evidence="7" id="KW-1185">Reference proteome</keyword>
<comment type="caution">
    <text evidence="6">The sequence shown here is derived from an EMBL/GenBank/DDBJ whole genome shotgun (WGS) entry which is preliminary data.</text>
</comment>
<evidence type="ECO:0000256" key="4">
    <source>
        <dbReference type="SAM" id="MobiDB-lite"/>
    </source>
</evidence>
<evidence type="ECO:0000256" key="2">
    <source>
        <dbReference type="ARBA" id="ARBA00023125"/>
    </source>
</evidence>
<dbReference type="InterPro" id="IPR028082">
    <property type="entry name" value="Peripla_BP_I"/>
</dbReference>
<dbReference type="GO" id="GO:0003677">
    <property type="term" value="F:DNA binding"/>
    <property type="evidence" value="ECO:0007669"/>
    <property type="project" value="UniProtKB-KW"/>
</dbReference>
<dbReference type="PANTHER" id="PTHR30146:SF153">
    <property type="entry name" value="LACTOSE OPERON REPRESSOR"/>
    <property type="match status" value="1"/>
</dbReference>
<feature type="region of interest" description="Disordered" evidence="4">
    <location>
        <begin position="54"/>
        <end position="79"/>
    </location>
</feature>
<dbReference type="SMART" id="SM00354">
    <property type="entry name" value="HTH_LACI"/>
    <property type="match status" value="1"/>
</dbReference>
<sequence length="358" mass="37574">MEERSGRARATVRDVAAETGLSIATVSRVLNGQSNVAPHTRELVLRAVGRLGDQAPRPRALPDARPDAGPEAGPVPGQDAATGAVYVRCPYVLTDYFGLIVSSVGETIELHGRQMVLGAGEAAQGSAVLPGLPDRPGVAGAILILPPEPGEELVRLRDRGFPFVVIDPRTPPPKDIVAVSAAHFAGGRTLMAHVVELGHRRVGIIGGPLKWLPSEARLAGYTASLADAGVLPAPELLRIVPEPNIEHGYRAAGELLDLPERPTALVAFNDKMAVGALRAAAERGLSVPGDLSVAGFDDIDISRATSPALTTVRQPLQEMGRMAVTLLMRLISRHTLEALHVSLGTELVVRGSTGPAPR</sequence>
<dbReference type="Pfam" id="PF00356">
    <property type="entry name" value="LacI"/>
    <property type="match status" value="1"/>
</dbReference>
<dbReference type="Gene3D" id="3.40.50.2300">
    <property type="match status" value="2"/>
</dbReference>
<keyword evidence="1" id="KW-0805">Transcription regulation</keyword>
<protein>
    <submittedName>
        <fullName evidence="6">LacI family DNA-binding transcriptional regulator</fullName>
    </submittedName>
</protein>
<name>A0ABP7CNL7_9ACTN</name>
<dbReference type="PROSITE" id="PS50932">
    <property type="entry name" value="HTH_LACI_2"/>
    <property type="match status" value="1"/>
</dbReference>
<organism evidence="6 7">
    <name type="scientific">Nonomuraea antimicrobica</name>
    <dbReference type="NCBI Taxonomy" id="561173"/>
    <lineage>
        <taxon>Bacteria</taxon>
        <taxon>Bacillati</taxon>
        <taxon>Actinomycetota</taxon>
        <taxon>Actinomycetes</taxon>
        <taxon>Streptosporangiales</taxon>
        <taxon>Streptosporangiaceae</taxon>
        <taxon>Nonomuraea</taxon>
    </lineage>
</organism>
<feature type="domain" description="HTH lacI-type" evidence="5">
    <location>
        <begin position="10"/>
        <end position="52"/>
    </location>
</feature>
<dbReference type="EMBL" id="BAAAZP010000136">
    <property type="protein sequence ID" value="GAA3692851.1"/>
    <property type="molecule type" value="Genomic_DNA"/>
</dbReference>
<evidence type="ECO:0000313" key="6">
    <source>
        <dbReference type="EMBL" id="GAA3692851.1"/>
    </source>
</evidence>
<reference evidence="7" key="1">
    <citation type="journal article" date="2019" name="Int. J. Syst. Evol. Microbiol.">
        <title>The Global Catalogue of Microorganisms (GCM) 10K type strain sequencing project: providing services to taxonomists for standard genome sequencing and annotation.</title>
        <authorList>
            <consortium name="The Broad Institute Genomics Platform"/>
            <consortium name="The Broad Institute Genome Sequencing Center for Infectious Disease"/>
            <person name="Wu L."/>
            <person name="Ma J."/>
        </authorList>
    </citation>
    <scope>NUCLEOTIDE SEQUENCE [LARGE SCALE GENOMIC DNA]</scope>
    <source>
        <strain evidence="7">JCM 16904</strain>
    </source>
</reference>
<dbReference type="Proteomes" id="UP001500902">
    <property type="component" value="Unassembled WGS sequence"/>
</dbReference>
<dbReference type="SUPFAM" id="SSF53822">
    <property type="entry name" value="Periplasmic binding protein-like I"/>
    <property type="match status" value="1"/>
</dbReference>
<accession>A0ABP7CNL7</accession>
<keyword evidence="3" id="KW-0804">Transcription</keyword>
<dbReference type="RefSeq" id="WP_344887235.1">
    <property type="nucleotide sequence ID" value="NZ_BAAAZP010000136.1"/>
</dbReference>
<evidence type="ECO:0000256" key="1">
    <source>
        <dbReference type="ARBA" id="ARBA00023015"/>
    </source>
</evidence>
<evidence type="ECO:0000313" key="7">
    <source>
        <dbReference type="Proteomes" id="UP001500902"/>
    </source>
</evidence>
<gene>
    <name evidence="6" type="ORF">GCM10022224_068010</name>
</gene>
<dbReference type="SUPFAM" id="SSF47413">
    <property type="entry name" value="lambda repressor-like DNA-binding domains"/>
    <property type="match status" value="1"/>
</dbReference>
<dbReference type="InterPro" id="IPR046335">
    <property type="entry name" value="LacI/GalR-like_sensor"/>
</dbReference>
<dbReference type="PANTHER" id="PTHR30146">
    <property type="entry name" value="LACI-RELATED TRANSCRIPTIONAL REPRESSOR"/>
    <property type="match status" value="1"/>
</dbReference>
<keyword evidence="2 6" id="KW-0238">DNA-binding</keyword>
<evidence type="ECO:0000259" key="5">
    <source>
        <dbReference type="PROSITE" id="PS50932"/>
    </source>
</evidence>
<dbReference type="InterPro" id="IPR000843">
    <property type="entry name" value="HTH_LacI"/>
</dbReference>
<evidence type="ECO:0000256" key="3">
    <source>
        <dbReference type="ARBA" id="ARBA00023163"/>
    </source>
</evidence>